<organism evidence="1 2">
    <name type="scientific">Ancylostoma duodenale</name>
    <dbReference type="NCBI Taxonomy" id="51022"/>
    <lineage>
        <taxon>Eukaryota</taxon>
        <taxon>Metazoa</taxon>
        <taxon>Ecdysozoa</taxon>
        <taxon>Nematoda</taxon>
        <taxon>Chromadorea</taxon>
        <taxon>Rhabditida</taxon>
        <taxon>Rhabditina</taxon>
        <taxon>Rhabditomorpha</taxon>
        <taxon>Strongyloidea</taxon>
        <taxon>Ancylostomatidae</taxon>
        <taxon>Ancylostomatinae</taxon>
        <taxon>Ancylostoma</taxon>
    </lineage>
</organism>
<gene>
    <name evidence="1" type="ORF">ANCDUO_18268</name>
</gene>
<proteinExistence type="predicted"/>
<reference evidence="1 2" key="1">
    <citation type="submission" date="2013-12" db="EMBL/GenBank/DDBJ databases">
        <title>Draft genome of the parsitic nematode Ancylostoma duodenale.</title>
        <authorList>
            <person name="Mitreva M."/>
        </authorList>
    </citation>
    <scope>NUCLEOTIDE SEQUENCE [LARGE SCALE GENOMIC DNA]</scope>
    <source>
        <strain evidence="1 2">Zhejiang</strain>
    </source>
</reference>
<name>A0A0C2FYB2_9BILA</name>
<sequence>MELENDPAEESKETNIEWCRRLASALAIAFMTRIELGMLFCCRRIDDCFVVYAIQAEIGKRLDSMNEQGETIRLTRNNSEDDWVPFRNM</sequence>
<protein>
    <submittedName>
        <fullName evidence="1">Uncharacterized protein</fullName>
    </submittedName>
</protein>
<keyword evidence="2" id="KW-1185">Reference proteome</keyword>
<evidence type="ECO:0000313" key="2">
    <source>
        <dbReference type="Proteomes" id="UP000054047"/>
    </source>
</evidence>
<dbReference type="Proteomes" id="UP000054047">
    <property type="component" value="Unassembled WGS sequence"/>
</dbReference>
<dbReference type="EMBL" id="KN745925">
    <property type="protein sequence ID" value="KIH51644.1"/>
    <property type="molecule type" value="Genomic_DNA"/>
</dbReference>
<dbReference type="OrthoDB" id="5823133at2759"/>
<evidence type="ECO:0000313" key="1">
    <source>
        <dbReference type="EMBL" id="KIH51644.1"/>
    </source>
</evidence>
<accession>A0A0C2FYB2</accession>
<dbReference type="AlphaFoldDB" id="A0A0C2FYB2"/>